<dbReference type="RefSeq" id="WP_109137225.1">
    <property type="nucleotide sequence ID" value="NZ_QFFN01000010.1"/>
</dbReference>
<organism evidence="6 7">
    <name type="scientific">Bifidobacterium catulorum</name>
    <dbReference type="NCBI Taxonomy" id="1630173"/>
    <lineage>
        <taxon>Bacteria</taxon>
        <taxon>Bacillati</taxon>
        <taxon>Actinomycetota</taxon>
        <taxon>Actinomycetes</taxon>
        <taxon>Bifidobacteriales</taxon>
        <taxon>Bifidobacteriaceae</taxon>
        <taxon>Bifidobacterium</taxon>
    </lineage>
</organism>
<keyword evidence="3" id="KW-0547">Nucleotide-binding</keyword>
<keyword evidence="4" id="KW-0067">ATP-binding</keyword>
<reference evidence="6 7" key="1">
    <citation type="journal article" date="2018" name="Int. J. Syst. Evol. Microbiol.">
        <title>Bifidobacterium catulorum sp. nov., a novel taxon from the faeces of the baby common marmoset (Callithrix jacchus).</title>
        <authorList>
            <person name="Modesto M."/>
            <person name="Michelini S."/>
            <person name="Oki K."/>
            <person name="Biavati B."/>
            <person name="Watanabe K."/>
            <person name="Mattarelli P."/>
        </authorList>
    </citation>
    <scope>NUCLEOTIDE SEQUENCE [LARGE SCALE GENOMIC DNA]</scope>
    <source>
        <strain evidence="6 7">MRM 8.19</strain>
    </source>
</reference>
<dbReference type="EMBL" id="QFFN01000010">
    <property type="protein sequence ID" value="PWG59933.1"/>
    <property type="molecule type" value="Genomic_DNA"/>
</dbReference>
<dbReference type="PANTHER" id="PTHR24220:SF689">
    <property type="entry name" value="LIPOPROTEIN-RELEASING SYSTEM ATP-BINDING PROTEIN LOLD"/>
    <property type="match status" value="1"/>
</dbReference>
<dbReference type="InterPro" id="IPR015854">
    <property type="entry name" value="ABC_transpr_LolD-like"/>
</dbReference>
<dbReference type="CDD" id="cd03255">
    <property type="entry name" value="ABC_MJ0796_LolCDE_FtsE"/>
    <property type="match status" value="1"/>
</dbReference>
<proteinExistence type="inferred from homology"/>
<protein>
    <submittedName>
        <fullName evidence="6">ABC transporter</fullName>
    </submittedName>
</protein>
<comment type="similarity">
    <text evidence="1">Belongs to the ABC transporter superfamily.</text>
</comment>
<dbReference type="AlphaFoldDB" id="A0A2U2MSV7"/>
<name>A0A2U2MSV7_9BIFI</name>
<dbReference type="Gene3D" id="3.40.50.300">
    <property type="entry name" value="P-loop containing nucleotide triphosphate hydrolases"/>
    <property type="match status" value="1"/>
</dbReference>
<dbReference type="Proteomes" id="UP000245753">
    <property type="component" value="Unassembled WGS sequence"/>
</dbReference>
<evidence type="ECO:0000313" key="7">
    <source>
        <dbReference type="Proteomes" id="UP000245753"/>
    </source>
</evidence>
<sequence>MTNATIANEPSAAASAAENPAATIPALRLDRVSYSYTKGGKKVLDGRSHDFQPGMVPALTGPSGAGKTTLLSRLSGLAVPTEGRVLYHGNDLAKTDRYRYRSHDIGVIFQSFNLLPALTVAENIILSMDASGKTFDRPKTQIAKELIAKVRLRPEYADERILHLSGGEQQRVAIARALSYDPSIILADEPTGNLDLGTQNDIMAIFRSLAHDEGRCVIIVTHSPEVAAQSDEVYELAKLL</sequence>
<dbReference type="OrthoDB" id="9778572at2"/>
<keyword evidence="2" id="KW-0813">Transport</keyword>
<gene>
    <name evidence="6" type="ORF">DF200_05235</name>
</gene>
<feature type="domain" description="ABC transporter" evidence="5">
    <location>
        <begin position="27"/>
        <end position="240"/>
    </location>
</feature>
<dbReference type="InterPro" id="IPR017871">
    <property type="entry name" value="ABC_transporter-like_CS"/>
</dbReference>
<dbReference type="PROSITE" id="PS00211">
    <property type="entry name" value="ABC_TRANSPORTER_1"/>
    <property type="match status" value="1"/>
</dbReference>
<dbReference type="InterPro" id="IPR017911">
    <property type="entry name" value="MacB-like_ATP-bd"/>
</dbReference>
<dbReference type="SMART" id="SM00382">
    <property type="entry name" value="AAA"/>
    <property type="match status" value="1"/>
</dbReference>
<dbReference type="PANTHER" id="PTHR24220">
    <property type="entry name" value="IMPORT ATP-BINDING PROTEIN"/>
    <property type="match status" value="1"/>
</dbReference>
<accession>A0A2U2MSV7</accession>
<dbReference type="SUPFAM" id="SSF52540">
    <property type="entry name" value="P-loop containing nucleoside triphosphate hydrolases"/>
    <property type="match status" value="1"/>
</dbReference>
<dbReference type="Pfam" id="PF00005">
    <property type="entry name" value="ABC_tran"/>
    <property type="match status" value="1"/>
</dbReference>
<dbReference type="GO" id="GO:0005886">
    <property type="term" value="C:plasma membrane"/>
    <property type="evidence" value="ECO:0007669"/>
    <property type="project" value="TreeGrafter"/>
</dbReference>
<comment type="caution">
    <text evidence="6">The sequence shown here is derived from an EMBL/GenBank/DDBJ whole genome shotgun (WGS) entry which is preliminary data.</text>
</comment>
<dbReference type="PROSITE" id="PS50893">
    <property type="entry name" value="ABC_TRANSPORTER_2"/>
    <property type="match status" value="1"/>
</dbReference>
<evidence type="ECO:0000256" key="4">
    <source>
        <dbReference type="ARBA" id="ARBA00022840"/>
    </source>
</evidence>
<evidence type="ECO:0000313" key="6">
    <source>
        <dbReference type="EMBL" id="PWG59933.1"/>
    </source>
</evidence>
<dbReference type="InterPro" id="IPR003439">
    <property type="entry name" value="ABC_transporter-like_ATP-bd"/>
</dbReference>
<dbReference type="InterPro" id="IPR027417">
    <property type="entry name" value="P-loop_NTPase"/>
</dbReference>
<evidence type="ECO:0000259" key="5">
    <source>
        <dbReference type="PROSITE" id="PS50893"/>
    </source>
</evidence>
<evidence type="ECO:0000256" key="3">
    <source>
        <dbReference type="ARBA" id="ARBA00022741"/>
    </source>
</evidence>
<dbReference type="InterPro" id="IPR003593">
    <property type="entry name" value="AAA+_ATPase"/>
</dbReference>
<dbReference type="GO" id="GO:0016887">
    <property type="term" value="F:ATP hydrolysis activity"/>
    <property type="evidence" value="ECO:0007669"/>
    <property type="project" value="InterPro"/>
</dbReference>
<dbReference type="GO" id="GO:0022857">
    <property type="term" value="F:transmembrane transporter activity"/>
    <property type="evidence" value="ECO:0007669"/>
    <property type="project" value="TreeGrafter"/>
</dbReference>
<keyword evidence="7" id="KW-1185">Reference proteome</keyword>
<dbReference type="GO" id="GO:0005524">
    <property type="term" value="F:ATP binding"/>
    <property type="evidence" value="ECO:0007669"/>
    <property type="project" value="UniProtKB-KW"/>
</dbReference>
<evidence type="ECO:0000256" key="2">
    <source>
        <dbReference type="ARBA" id="ARBA00022448"/>
    </source>
</evidence>
<evidence type="ECO:0000256" key="1">
    <source>
        <dbReference type="ARBA" id="ARBA00005417"/>
    </source>
</evidence>